<keyword evidence="5" id="KW-0964">Secreted</keyword>
<gene>
    <name evidence="11" type="primary">flgK</name>
    <name evidence="11" type="ORF">EXZ61_19205</name>
</gene>
<evidence type="ECO:0000259" key="8">
    <source>
        <dbReference type="Pfam" id="PF06429"/>
    </source>
</evidence>
<comment type="subcellular location">
    <subcellularLocation>
        <location evidence="1">Bacterial flagellum</location>
    </subcellularLocation>
    <subcellularLocation>
        <location evidence="2">Secreted</location>
    </subcellularLocation>
</comment>
<feature type="domain" description="Flagellar basal-body/hook protein C-terminal" evidence="8">
    <location>
        <begin position="604"/>
        <end position="642"/>
    </location>
</feature>
<dbReference type="PANTHER" id="PTHR30033">
    <property type="entry name" value="FLAGELLAR HOOK-ASSOCIATED PROTEIN 1"/>
    <property type="match status" value="1"/>
</dbReference>
<reference evidence="12" key="2">
    <citation type="journal article" date="2020" name="Int. J. Syst. Evol. Microbiol.">
        <title>Genomic insights into a novel species Rhodoferax aquaticus sp. nov., isolated from freshwater.</title>
        <authorList>
            <person name="Li T."/>
            <person name="Zhuo Y."/>
            <person name="Jin C.Z."/>
            <person name="Wu X."/>
            <person name="Ko S.R."/>
            <person name="Jin F.J."/>
            <person name="Ahn C.Y."/>
            <person name="Oh H.M."/>
            <person name="Lee H.G."/>
            <person name="Jin L."/>
        </authorList>
    </citation>
    <scope>NUCLEOTIDE SEQUENCE [LARGE SCALE GENOMIC DNA]</scope>
    <source>
        <strain evidence="12">Gr-4</strain>
    </source>
</reference>
<evidence type="ECO:0000313" key="11">
    <source>
        <dbReference type="EMBL" id="QDL56116.1"/>
    </source>
</evidence>
<keyword evidence="6" id="KW-0975">Bacterial flagellum</keyword>
<dbReference type="GO" id="GO:0044780">
    <property type="term" value="P:bacterial-type flagellum assembly"/>
    <property type="evidence" value="ECO:0007669"/>
    <property type="project" value="InterPro"/>
</dbReference>
<keyword evidence="12" id="KW-1185">Reference proteome</keyword>
<dbReference type="PROSITE" id="PS00588">
    <property type="entry name" value="FLAGELLA_BB_ROD"/>
    <property type="match status" value="1"/>
</dbReference>
<dbReference type="Pfam" id="PF22638">
    <property type="entry name" value="FlgK_D1"/>
    <property type="match status" value="1"/>
</dbReference>
<evidence type="ECO:0000259" key="9">
    <source>
        <dbReference type="Pfam" id="PF21158"/>
    </source>
</evidence>
<dbReference type="SUPFAM" id="SSF64518">
    <property type="entry name" value="Phase 1 flagellin"/>
    <property type="match status" value="2"/>
</dbReference>
<dbReference type="InterPro" id="IPR001444">
    <property type="entry name" value="Flag_bb_rod_N"/>
</dbReference>
<name>A0A515ETW5_9BURK</name>
<dbReference type="PANTHER" id="PTHR30033:SF1">
    <property type="entry name" value="FLAGELLAR HOOK-ASSOCIATED PROTEIN 1"/>
    <property type="match status" value="1"/>
</dbReference>
<evidence type="ECO:0000259" key="10">
    <source>
        <dbReference type="Pfam" id="PF22638"/>
    </source>
</evidence>
<evidence type="ECO:0000256" key="5">
    <source>
        <dbReference type="ARBA" id="ARBA00022525"/>
    </source>
</evidence>
<comment type="similarity">
    <text evidence="3">Belongs to the flagella basal body rod proteins family.</text>
</comment>
<evidence type="ECO:0000259" key="7">
    <source>
        <dbReference type="Pfam" id="PF00460"/>
    </source>
</evidence>
<evidence type="ECO:0000313" key="12">
    <source>
        <dbReference type="Proteomes" id="UP000317365"/>
    </source>
</evidence>
<evidence type="ECO:0000256" key="2">
    <source>
        <dbReference type="ARBA" id="ARBA00004613"/>
    </source>
</evidence>
<reference evidence="12" key="1">
    <citation type="submission" date="2019-02" db="EMBL/GenBank/DDBJ databases">
        <title>Complete genome sequence of Rhodoferax sp. Gr-4.</title>
        <authorList>
            <person name="Jin L."/>
        </authorList>
    </citation>
    <scope>NUCLEOTIDE SEQUENCE [LARGE SCALE GENOMIC DNA]</scope>
    <source>
        <strain evidence="12">Gr-4</strain>
    </source>
</reference>
<dbReference type="Pfam" id="PF21158">
    <property type="entry name" value="flgK_1st_1"/>
    <property type="match status" value="1"/>
</dbReference>
<organism evidence="11 12">
    <name type="scientific">Rhodoferax aquaticus</name>
    <dbReference type="NCBI Taxonomy" id="2527691"/>
    <lineage>
        <taxon>Bacteria</taxon>
        <taxon>Pseudomonadati</taxon>
        <taxon>Pseudomonadota</taxon>
        <taxon>Betaproteobacteria</taxon>
        <taxon>Burkholderiales</taxon>
        <taxon>Comamonadaceae</taxon>
        <taxon>Rhodoferax</taxon>
    </lineage>
</organism>
<dbReference type="AlphaFoldDB" id="A0A515ETW5"/>
<dbReference type="PRINTS" id="PR01005">
    <property type="entry name" value="FLGHOOKAP1"/>
</dbReference>
<evidence type="ECO:0000256" key="4">
    <source>
        <dbReference type="ARBA" id="ARBA00016244"/>
    </source>
</evidence>
<sequence>MGILNIGVRALQANQLALQTAGNNISNVNTVGYSRQSVIMETVEGQFTGAGYIGYGVSVVTIQRNLNEFLTRQSTLAGSVKAADVTRSEYLKQLEGLFEGGSGGLGASVNEMLNAFADVASAPTDLTARTVALTRVDEAAARMRSSSLKIDDLQQGLAQALTQKVATINTLAQSVAEVNHEIIKINGNGQSPNDLLDRRDQLVREINQYVQTTGIASQDGGLNLFIGGSQALVLGVQSTPIAIVADEFGDITKSKIAISRNGQSFTLDENTLGGGEISGLLRFQNTDLTEGRNLLGRMTLAVSTAMNDQHKLGLDLNGAAGGNLFTPATFGTSNIRIPAAPATLNTGTGALALAIADVSKFVASDYMLQFTSGTTGSITRRSDGKVSTFDFGTTNPVTIDGLNISIPSGTPANGDRYLLKPFSTSAGTITSAFSTPAALAVASPVSGRMGTGNTGSMQQTSLVARSNPVSATPVTLTFTSPTSYTRSDDPTPATPFSHTYTAGQAIEGTYPATAPLSEWSLVLQGSPKLGDTFTVGPNQYPKLNAGNASAMMALRDKPMFDGSALTDGYAGLISQLGIRTQSAAYAAQVSTTIAANLETNRTAVSGVNLDEEAGKLIQYQQAYQASAKVIQIAQSVFDTLIQTMAR</sequence>
<dbReference type="EMBL" id="CP036282">
    <property type="protein sequence ID" value="QDL56116.1"/>
    <property type="molecule type" value="Genomic_DNA"/>
</dbReference>
<dbReference type="RefSeq" id="WP_142813442.1">
    <property type="nucleotide sequence ID" value="NZ_CP036282.1"/>
</dbReference>
<evidence type="ECO:0000256" key="6">
    <source>
        <dbReference type="ARBA" id="ARBA00023143"/>
    </source>
</evidence>
<feature type="domain" description="Flagellar hook-associated protein 1 D2-like" evidence="9">
    <location>
        <begin position="343"/>
        <end position="421"/>
    </location>
</feature>
<proteinExistence type="inferred from homology"/>
<dbReference type="InterPro" id="IPR010930">
    <property type="entry name" value="Flg_bb/hook_C_dom"/>
</dbReference>
<keyword evidence="11" id="KW-0282">Flagellum</keyword>
<dbReference type="KEGG" id="rhg:EXZ61_19205"/>
<protein>
    <recommendedName>
        <fullName evidence="4">Flagellar hook-associated protein 1</fullName>
    </recommendedName>
</protein>
<dbReference type="InterPro" id="IPR053927">
    <property type="entry name" value="FlgK_helical"/>
</dbReference>
<dbReference type="GO" id="GO:0005198">
    <property type="term" value="F:structural molecule activity"/>
    <property type="evidence" value="ECO:0007669"/>
    <property type="project" value="InterPro"/>
</dbReference>
<dbReference type="InterPro" id="IPR019776">
    <property type="entry name" value="Flagellar_basal_body_rod_CS"/>
</dbReference>
<evidence type="ECO:0000256" key="1">
    <source>
        <dbReference type="ARBA" id="ARBA00004365"/>
    </source>
</evidence>
<accession>A0A515ETW5</accession>
<dbReference type="NCBIfam" id="TIGR02492">
    <property type="entry name" value="flgK_ends"/>
    <property type="match status" value="1"/>
</dbReference>
<dbReference type="Proteomes" id="UP000317365">
    <property type="component" value="Chromosome"/>
</dbReference>
<dbReference type="GO" id="GO:0005576">
    <property type="term" value="C:extracellular region"/>
    <property type="evidence" value="ECO:0007669"/>
    <property type="project" value="UniProtKB-SubCell"/>
</dbReference>
<feature type="domain" description="Flagellar hook-associated protein FlgK helical" evidence="10">
    <location>
        <begin position="91"/>
        <end position="325"/>
    </location>
</feature>
<evidence type="ECO:0000256" key="3">
    <source>
        <dbReference type="ARBA" id="ARBA00009677"/>
    </source>
</evidence>
<dbReference type="InterPro" id="IPR049119">
    <property type="entry name" value="FlgK_D2-like"/>
</dbReference>
<keyword evidence="11" id="KW-0966">Cell projection</keyword>
<keyword evidence="11" id="KW-0969">Cilium</keyword>
<dbReference type="GO" id="GO:0009424">
    <property type="term" value="C:bacterial-type flagellum hook"/>
    <property type="evidence" value="ECO:0007669"/>
    <property type="project" value="InterPro"/>
</dbReference>
<dbReference type="Pfam" id="PF06429">
    <property type="entry name" value="Flg_bbr_C"/>
    <property type="match status" value="1"/>
</dbReference>
<feature type="domain" description="Flagellar basal body rod protein N-terminal" evidence="7">
    <location>
        <begin position="4"/>
        <end position="33"/>
    </location>
</feature>
<dbReference type="Pfam" id="PF00460">
    <property type="entry name" value="Flg_bb_rod"/>
    <property type="match status" value="1"/>
</dbReference>
<dbReference type="InterPro" id="IPR002371">
    <property type="entry name" value="FlgK"/>
</dbReference>